<dbReference type="InterPro" id="IPR003593">
    <property type="entry name" value="AAA+_ATPase"/>
</dbReference>
<dbReference type="InterPro" id="IPR042174">
    <property type="entry name" value="RecF_2"/>
</dbReference>
<comment type="function">
    <text evidence="9 10">The RecF protein is involved in DNA metabolism; it is required for DNA replication and normal SOS inducibility. RecF binds preferentially to single-stranded, linear DNA. It also seems to bind ATP.</text>
</comment>
<keyword evidence="4 9" id="KW-0963">Cytoplasm</keyword>
<evidence type="ECO:0000256" key="10">
    <source>
        <dbReference type="RuleBase" id="RU000578"/>
    </source>
</evidence>
<dbReference type="Gene3D" id="1.20.1050.90">
    <property type="entry name" value="RecF/RecN/SMC, N-terminal domain"/>
    <property type="match status" value="1"/>
</dbReference>
<dbReference type="GO" id="GO:0000731">
    <property type="term" value="P:DNA synthesis involved in DNA repair"/>
    <property type="evidence" value="ECO:0007669"/>
    <property type="project" value="TreeGrafter"/>
</dbReference>
<dbReference type="GO" id="GO:0006260">
    <property type="term" value="P:DNA replication"/>
    <property type="evidence" value="ECO:0007669"/>
    <property type="project" value="UniProtKB-UniRule"/>
</dbReference>
<keyword evidence="7 9" id="KW-0067">ATP-binding</keyword>
<dbReference type="GO" id="GO:0003697">
    <property type="term" value="F:single-stranded DNA binding"/>
    <property type="evidence" value="ECO:0007669"/>
    <property type="project" value="UniProtKB-UniRule"/>
</dbReference>
<gene>
    <name evidence="9" type="primary">recF</name>
    <name evidence="12" type="ORF">EV132_103566</name>
</gene>
<reference evidence="12 13" key="1">
    <citation type="submission" date="2019-03" db="EMBL/GenBank/DDBJ databases">
        <title>Genomic Encyclopedia of Type Strains, Phase IV (KMG-V): Genome sequencing to study the core and pangenomes of soil and plant-associated prokaryotes.</title>
        <authorList>
            <person name="Whitman W."/>
        </authorList>
    </citation>
    <scope>NUCLEOTIDE SEQUENCE [LARGE SCALE GENOMIC DNA]</scope>
    <source>
        <strain evidence="12 13">Hc14</strain>
    </source>
</reference>
<dbReference type="Pfam" id="PF02463">
    <property type="entry name" value="SMC_N"/>
    <property type="match status" value="1"/>
</dbReference>
<dbReference type="PANTHER" id="PTHR32182">
    <property type="entry name" value="DNA REPLICATION AND REPAIR PROTEIN RECF"/>
    <property type="match status" value="1"/>
</dbReference>
<dbReference type="NCBIfam" id="TIGR00611">
    <property type="entry name" value="recf"/>
    <property type="match status" value="1"/>
</dbReference>
<evidence type="ECO:0000256" key="9">
    <source>
        <dbReference type="HAMAP-Rule" id="MF_00365"/>
    </source>
</evidence>
<dbReference type="InterPro" id="IPR003395">
    <property type="entry name" value="RecF/RecN/SMC_N"/>
</dbReference>
<dbReference type="PROSITE" id="PS00617">
    <property type="entry name" value="RECF_1"/>
    <property type="match status" value="1"/>
</dbReference>
<proteinExistence type="inferred from homology"/>
<evidence type="ECO:0000259" key="11">
    <source>
        <dbReference type="SMART" id="SM00382"/>
    </source>
</evidence>
<organism evidence="12 13">
    <name type="scientific">Rhizobium sullae</name>
    <name type="common">Rhizobium hedysari</name>
    <dbReference type="NCBI Taxonomy" id="50338"/>
    <lineage>
        <taxon>Bacteria</taxon>
        <taxon>Pseudomonadati</taxon>
        <taxon>Pseudomonadota</taxon>
        <taxon>Alphaproteobacteria</taxon>
        <taxon>Hyphomicrobiales</taxon>
        <taxon>Rhizobiaceae</taxon>
        <taxon>Rhizobium/Agrobacterium group</taxon>
        <taxon>Rhizobium</taxon>
    </lineage>
</organism>
<evidence type="ECO:0000313" key="13">
    <source>
        <dbReference type="Proteomes" id="UP000294576"/>
    </source>
</evidence>
<dbReference type="PANTHER" id="PTHR32182:SF0">
    <property type="entry name" value="DNA REPLICATION AND REPAIR PROTEIN RECF"/>
    <property type="match status" value="1"/>
</dbReference>
<dbReference type="InterPro" id="IPR018078">
    <property type="entry name" value="DNA-binding_RecF_CS"/>
</dbReference>
<protein>
    <recommendedName>
        <fullName evidence="3 9">DNA replication and repair protein RecF</fullName>
    </recommendedName>
</protein>
<name>A0A4R3QFK2_RHISU</name>
<dbReference type="PROSITE" id="PS00618">
    <property type="entry name" value="RECF_2"/>
    <property type="match status" value="1"/>
</dbReference>
<comment type="caution">
    <text evidence="12">The sequence shown here is derived from an EMBL/GenBank/DDBJ whole genome shotgun (WGS) entry which is preliminary data.</text>
</comment>
<evidence type="ECO:0000256" key="5">
    <source>
        <dbReference type="ARBA" id="ARBA00022705"/>
    </source>
</evidence>
<dbReference type="SMART" id="SM00382">
    <property type="entry name" value="AAA"/>
    <property type="match status" value="1"/>
</dbReference>
<evidence type="ECO:0000256" key="8">
    <source>
        <dbReference type="ARBA" id="ARBA00023125"/>
    </source>
</evidence>
<dbReference type="EMBL" id="SMBH01000003">
    <property type="protein sequence ID" value="TCU18442.1"/>
    <property type="molecule type" value="Genomic_DNA"/>
</dbReference>
<keyword evidence="9 10" id="KW-0742">SOS response</keyword>
<dbReference type="InterPro" id="IPR001238">
    <property type="entry name" value="DNA-binding_RecF"/>
</dbReference>
<dbReference type="GO" id="GO:0006302">
    <property type="term" value="P:double-strand break repair"/>
    <property type="evidence" value="ECO:0007669"/>
    <property type="project" value="TreeGrafter"/>
</dbReference>
<evidence type="ECO:0000256" key="3">
    <source>
        <dbReference type="ARBA" id="ARBA00020170"/>
    </source>
</evidence>
<dbReference type="RefSeq" id="WP_132560995.1">
    <property type="nucleotide sequence ID" value="NZ_SMBH01000003.1"/>
</dbReference>
<keyword evidence="5 9" id="KW-0235">DNA replication</keyword>
<dbReference type="InterPro" id="IPR027417">
    <property type="entry name" value="P-loop_NTPase"/>
</dbReference>
<dbReference type="Gene3D" id="3.40.50.300">
    <property type="entry name" value="P-loop containing nucleotide triphosphate hydrolases"/>
    <property type="match status" value="1"/>
</dbReference>
<sequence>MPHKVSLSRLKLTDFRNYTAASLVLDERHVVLTGNNGAGKTNLMEAVSFLSPGRGLRRATYSDVTRVGASSGFSVFAELNGMEGQVEIGTGADISDENTGRKLRINGTPAKTVDELTDHLRVLWLTPAMDGLFTGGSSDRRRFLDRLVLSLDPAHGRRASDFERAMRSRNKLLDEGRFDPSWLSGIEDQMASLGIAMALARQEMLGLIARLIEETRETSPFPSAALELSGFMDGQLGRPSVDLEDEYAAMLAESRYRDAGAGRTLDGPHRADLLVRHREKQMEAERCSTGEQKALLVGLILAHAKLVANLTGHAPVLLLDEIAAHLDEGRRAALFDLIDALGGQAFMTGTDRSMFSVLGDRAQFFTVADSRVFE</sequence>
<dbReference type="SUPFAM" id="SSF52540">
    <property type="entry name" value="P-loop containing nucleoside triphosphate hydrolases"/>
    <property type="match status" value="1"/>
</dbReference>
<keyword evidence="9 10" id="KW-0227">DNA damage</keyword>
<evidence type="ECO:0000313" key="12">
    <source>
        <dbReference type="EMBL" id="TCU18442.1"/>
    </source>
</evidence>
<comment type="subcellular location">
    <subcellularLocation>
        <location evidence="1 9 10">Cytoplasm</location>
    </subcellularLocation>
</comment>
<feature type="binding site" evidence="9">
    <location>
        <begin position="34"/>
        <end position="41"/>
    </location>
    <ligand>
        <name>ATP</name>
        <dbReference type="ChEBI" id="CHEBI:30616"/>
    </ligand>
</feature>
<dbReference type="GO" id="GO:0009432">
    <property type="term" value="P:SOS response"/>
    <property type="evidence" value="ECO:0007669"/>
    <property type="project" value="UniProtKB-UniRule"/>
</dbReference>
<accession>A0A4R3QFK2</accession>
<dbReference type="GO" id="GO:0005524">
    <property type="term" value="F:ATP binding"/>
    <property type="evidence" value="ECO:0007669"/>
    <property type="project" value="UniProtKB-UniRule"/>
</dbReference>
<dbReference type="HAMAP" id="MF_00365">
    <property type="entry name" value="RecF"/>
    <property type="match status" value="1"/>
</dbReference>
<keyword evidence="8 9" id="KW-0238">DNA-binding</keyword>
<dbReference type="Proteomes" id="UP000294576">
    <property type="component" value="Unassembled WGS sequence"/>
</dbReference>
<evidence type="ECO:0000256" key="1">
    <source>
        <dbReference type="ARBA" id="ARBA00004496"/>
    </source>
</evidence>
<keyword evidence="9 10" id="KW-0234">DNA repair</keyword>
<evidence type="ECO:0000256" key="7">
    <source>
        <dbReference type="ARBA" id="ARBA00022840"/>
    </source>
</evidence>
<evidence type="ECO:0000256" key="2">
    <source>
        <dbReference type="ARBA" id="ARBA00008016"/>
    </source>
</evidence>
<evidence type="ECO:0000256" key="6">
    <source>
        <dbReference type="ARBA" id="ARBA00022741"/>
    </source>
</evidence>
<dbReference type="CDD" id="cd03242">
    <property type="entry name" value="ABC_RecF"/>
    <property type="match status" value="1"/>
</dbReference>
<dbReference type="AlphaFoldDB" id="A0A4R3QFK2"/>
<feature type="domain" description="AAA+ ATPase" evidence="11">
    <location>
        <begin position="26"/>
        <end position="369"/>
    </location>
</feature>
<keyword evidence="6 9" id="KW-0547">Nucleotide-binding</keyword>
<dbReference type="GO" id="GO:0005737">
    <property type="term" value="C:cytoplasm"/>
    <property type="evidence" value="ECO:0007669"/>
    <property type="project" value="UniProtKB-SubCell"/>
</dbReference>
<comment type="similarity">
    <text evidence="2 9 10">Belongs to the RecF family.</text>
</comment>
<evidence type="ECO:0000256" key="4">
    <source>
        <dbReference type="ARBA" id="ARBA00022490"/>
    </source>
</evidence>